<proteinExistence type="predicted"/>
<feature type="non-terminal residue" evidence="3">
    <location>
        <position position="1"/>
    </location>
</feature>
<dbReference type="OrthoDB" id="2928561at2759"/>
<comment type="caution">
    <text evidence="3">The sequence shown here is derived from an EMBL/GenBank/DDBJ whole genome shotgun (WGS) entry which is preliminary data.</text>
</comment>
<evidence type="ECO:0000313" key="3">
    <source>
        <dbReference type="EMBL" id="TEB24372.1"/>
    </source>
</evidence>
<gene>
    <name evidence="3" type="ORF">FA13DRAFT_1611019</name>
</gene>
<dbReference type="Proteomes" id="UP000298030">
    <property type="component" value="Unassembled WGS sequence"/>
</dbReference>
<dbReference type="InterPro" id="IPR056884">
    <property type="entry name" value="NPHP3-like_N"/>
</dbReference>
<feature type="domain" description="Nephrocystin 3-like N-terminal" evidence="2">
    <location>
        <begin position="28"/>
        <end position="135"/>
    </location>
</feature>
<accession>A0A4Y7SRG1</accession>
<reference evidence="3 4" key="1">
    <citation type="journal article" date="2019" name="Nat. Ecol. Evol.">
        <title>Megaphylogeny resolves global patterns of mushroom evolution.</title>
        <authorList>
            <person name="Varga T."/>
            <person name="Krizsan K."/>
            <person name="Foldi C."/>
            <person name="Dima B."/>
            <person name="Sanchez-Garcia M."/>
            <person name="Sanchez-Ramirez S."/>
            <person name="Szollosi G.J."/>
            <person name="Szarkandi J.G."/>
            <person name="Papp V."/>
            <person name="Albert L."/>
            <person name="Andreopoulos W."/>
            <person name="Angelini C."/>
            <person name="Antonin V."/>
            <person name="Barry K.W."/>
            <person name="Bougher N.L."/>
            <person name="Buchanan P."/>
            <person name="Buyck B."/>
            <person name="Bense V."/>
            <person name="Catcheside P."/>
            <person name="Chovatia M."/>
            <person name="Cooper J."/>
            <person name="Damon W."/>
            <person name="Desjardin D."/>
            <person name="Finy P."/>
            <person name="Geml J."/>
            <person name="Haridas S."/>
            <person name="Hughes K."/>
            <person name="Justo A."/>
            <person name="Karasinski D."/>
            <person name="Kautmanova I."/>
            <person name="Kiss B."/>
            <person name="Kocsube S."/>
            <person name="Kotiranta H."/>
            <person name="LaButti K.M."/>
            <person name="Lechner B.E."/>
            <person name="Liimatainen K."/>
            <person name="Lipzen A."/>
            <person name="Lukacs Z."/>
            <person name="Mihaltcheva S."/>
            <person name="Morgado L.N."/>
            <person name="Niskanen T."/>
            <person name="Noordeloos M.E."/>
            <person name="Ohm R.A."/>
            <person name="Ortiz-Santana B."/>
            <person name="Ovrebo C."/>
            <person name="Racz N."/>
            <person name="Riley R."/>
            <person name="Savchenko A."/>
            <person name="Shiryaev A."/>
            <person name="Soop K."/>
            <person name="Spirin V."/>
            <person name="Szebenyi C."/>
            <person name="Tomsovsky M."/>
            <person name="Tulloss R.E."/>
            <person name="Uehling J."/>
            <person name="Grigoriev I.V."/>
            <person name="Vagvolgyi C."/>
            <person name="Papp T."/>
            <person name="Martin F.M."/>
            <person name="Miettinen O."/>
            <person name="Hibbett D.S."/>
            <person name="Nagy L.G."/>
        </authorList>
    </citation>
    <scope>NUCLEOTIDE SEQUENCE [LARGE SCALE GENOMIC DNA]</scope>
    <source>
        <strain evidence="3 4">FP101781</strain>
    </source>
</reference>
<dbReference type="AlphaFoldDB" id="A0A4Y7SRG1"/>
<organism evidence="3 4">
    <name type="scientific">Coprinellus micaceus</name>
    <name type="common">Glistening ink-cap mushroom</name>
    <name type="synonym">Coprinus micaceus</name>
    <dbReference type="NCBI Taxonomy" id="71717"/>
    <lineage>
        <taxon>Eukaryota</taxon>
        <taxon>Fungi</taxon>
        <taxon>Dikarya</taxon>
        <taxon>Basidiomycota</taxon>
        <taxon>Agaricomycotina</taxon>
        <taxon>Agaricomycetes</taxon>
        <taxon>Agaricomycetidae</taxon>
        <taxon>Agaricales</taxon>
        <taxon>Agaricineae</taxon>
        <taxon>Psathyrellaceae</taxon>
        <taxon>Coprinellus</taxon>
    </lineage>
</organism>
<dbReference type="EMBL" id="QPFP01000067">
    <property type="protein sequence ID" value="TEB24372.1"/>
    <property type="molecule type" value="Genomic_DNA"/>
</dbReference>
<evidence type="ECO:0000313" key="4">
    <source>
        <dbReference type="Proteomes" id="UP000298030"/>
    </source>
</evidence>
<keyword evidence="4" id="KW-1185">Reference proteome</keyword>
<dbReference type="Pfam" id="PF24883">
    <property type="entry name" value="NPHP3_N"/>
    <property type="match status" value="1"/>
</dbReference>
<evidence type="ECO:0000256" key="1">
    <source>
        <dbReference type="ARBA" id="ARBA00022737"/>
    </source>
</evidence>
<sequence length="136" mass="15389">LSAVSNAEERAYAPRCLHETRTRVLEDLKEWSATEGQWKDAKLLILPGPAGHGKTAIMQSFSEVLLRQSREARVVVATFFFKAAIPAQSQPMALVTTLAYQVAEHWPSFWDNIVSVVHENMRIFSTSLEHQMDHLL</sequence>
<name>A0A4Y7SRG1_COPMI</name>
<keyword evidence="1" id="KW-0677">Repeat</keyword>
<feature type="non-terminal residue" evidence="3">
    <location>
        <position position="136"/>
    </location>
</feature>
<evidence type="ECO:0000259" key="2">
    <source>
        <dbReference type="Pfam" id="PF24883"/>
    </source>
</evidence>
<protein>
    <recommendedName>
        <fullName evidence="2">Nephrocystin 3-like N-terminal domain-containing protein</fullName>
    </recommendedName>
</protein>